<accession>A0A1V5ZHR8</accession>
<reference evidence="1" key="1">
    <citation type="submission" date="2017-02" db="EMBL/GenBank/DDBJ databases">
        <title>Delving into the versatile metabolic prowess of the omnipresent phylum Bacteroidetes.</title>
        <authorList>
            <person name="Nobu M.K."/>
            <person name="Mei R."/>
            <person name="Narihiro T."/>
            <person name="Kuroda K."/>
            <person name="Liu W.-T."/>
        </authorList>
    </citation>
    <scope>NUCLEOTIDE SEQUENCE</scope>
    <source>
        <strain evidence="1">ADurb.Bin160</strain>
    </source>
</reference>
<proteinExistence type="predicted"/>
<dbReference type="EMBL" id="MWDB01000077">
    <property type="protein sequence ID" value="OQB39755.1"/>
    <property type="molecule type" value="Genomic_DNA"/>
</dbReference>
<name>A0A1V5ZHR8_9BACT</name>
<dbReference type="AlphaFoldDB" id="A0A1V5ZHR8"/>
<sequence length="200" mass="23088">MEDKLEKRYRNISGTILIFNDLNYLEIGINEVIDLSLFSDDFLNKSRGLREQIALKNLVPDTSDVNAKQIDEKTFRMDRMFGEDFIKQIAKEVKDNIINEHNNTNSDLIKSIAAEIGKEISKNISSQTENSLKPNITDNNKYEQNIIDSSINKMQEALEKKYPEIQHSTSLIPETKIDQDEDYIFDLKDILKKQGENKNG</sequence>
<protein>
    <submittedName>
        <fullName evidence="1">Uncharacterized protein</fullName>
    </submittedName>
</protein>
<dbReference type="Proteomes" id="UP000485621">
    <property type="component" value="Unassembled WGS sequence"/>
</dbReference>
<evidence type="ECO:0000313" key="1">
    <source>
        <dbReference type="EMBL" id="OQB39755.1"/>
    </source>
</evidence>
<organism evidence="1">
    <name type="scientific">candidate division CPR1 bacterium ADurb.Bin160</name>
    <dbReference type="NCBI Taxonomy" id="1852826"/>
    <lineage>
        <taxon>Bacteria</taxon>
        <taxon>candidate division CPR1</taxon>
    </lineage>
</organism>
<comment type="caution">
    <text evidence="1">The sequence shown here is derived from an EMBL/GenBank/DDBJ whole genome shotgun (WGS) entry which is preliminary data.</text>
</comment>
<gene>
    <name evidence="1" type="ORF">BWY04_01529</name>
</gene>